<protein>
    <submittedName>
        <fullName evidence="2">DUF1275 domain-containing protein</fullName>
    </submittedName>
</protein>
<evidence type="ECO:0000313" key="2">
    <source>
        <dbReference type="EMBL" id="MSE01428.1"/>
    </source>
</evidence>
<feature type="transmembrane region" description="Helical" evidence="1">
    <location>
        <begin position="133"/>
        <end position="151"/>
    </location>
</feature>
<evidence type="ECO:0000256" key="1">
    <source>
        <dbReference type="SAM" id="Phobius"/>
    </source>
</evidence>
<dbReference type="InterPro" id="IPR010699">
    <property type="entry name" value="DUF1275"/>
</dbReference>
<dbReference type="AlphaFoldDB" id="A0A6A8LCF1"/>
<accession>A0A6A8LCF1</accession>
<gene>
    <name evidence="2" type="ORF">GKC39_05065</name>
</gene>
<reference evidence="2" key="1">
    <citation type="submission" date="2019-11" db="EMBL/GenBank/DDBJ databases">
        <title>Draft Genome Sequence of Plant Growth-Promoting Rhizosphere-Associated Bacteria.</title>
        <authorList>
            <person name="Vasilyev I.Y."/>
            <person name="Radchenko V."/>
            <person name="Ilnitskaya E.V."/>
        </authorList>
    </citation>
    <scope>NUCLEOTIDE SEQUENCE</scope>
    <source>
        <strain evidence="2">VRA_517_n</strain>
    </source>
</reference>
<proteinExistence type="predicted"/>
<keyword evidence="1" id="KW-0472">Membrane</keyword>
<dbReference type="EMBL" id="WKKV01000002">
    <property type="protein sequence ID" value="MSE01428.1"/>
    <property type="molecule type" value="Genomic_DNA"/>
</dbReference>
<dbReference type="Pfam" id="PF06912">
    <property type="entry name" value="DUF1275"/>
    <property type="match status" value="1"/>
</dbReference>
<sequence length="255" mass="27853">MKWQRVNLYVGISMRKDWITLTVTTYRNIALLLLCLTAGIVDVIGYLSLGHIFTANMTGNIVLFGLAIGNSWHLAVLKSLTSLIGFIAGVIAAALLVGNKKKSFWPPAVTAALAIEGAVLLLFALFSCFFADAISVYVLIMLLSFAMGMQTTAARKLGVAGISTTVLTGTLANFFEDLTARFYKADKRKQFTRDAVLRALALVLYCFGAVIGAFAEPDYKFAVIWLPIIIILGIMLCAFTMFHGYSEEKNNKKTP</sequence>
<dbReference type="RefSeq" id="WP_025851167.1">
    <property type="nucleotide sequence ID" value="NZ_AP028932.1"/>
</dbReference>
<dbReference type="PANTHER" id="PTHR37314">
    <property type="entry name" value="SLR0142 PROTEIN"/>
    <property type="match status" value="1"/>
</dbReference>
<feature type="transmembrane region" description="Helical" evidence="1">
    <location>
        <begin position="104"/>
        <end position="126"/>
    </location>
</feature>
<feature type="transmembrane region" description="Helical" evidence="1">
    <location>
        <begin position="221"/>
        <end position="242"/>
    </location>
</feature>
<keyword evidence="1" id="KW-0812">Transmembrane</keyword>
<comment type="caution">
    <text evidence="2">The sequence shown here is derived from an EMBL/GenBank/DDBJ whole genome shotgun (WGS) entry which is preliminary data.</text>
</comment>
<feature type="transmembrane region" description="Helical" evidence="1">
    <location>
        <begin position="80"/>
        <end position="98"/>
    </location>
</feature>
<feature type="transmembrane region" description="Helical" evidence="1">
    <location>
        <begin position="195"/>
        <end position="215"/>
    </location>
</feature>
<organism evidence="2">
    <name type="scientific">Bacillus velezensis</name>
    <dbReference type="NCBI Taxonomy" id="492670"/>
    <lineage>
        <taxon>Bacteria</taxon>
        <taxon>Bacillati</taxon>
        <taxon>Bacillota</taxon>
        <taxon>Bacilli</taxon>
        <taxon>Bacillales</taxon>
        <taxon>Bacillaceae</taxon>
        <taxon>Bacillus</taxon>
        <taxon>Bacillus amyloliquefaciens group</taxon>
    </lineage>
</organism>
<feature type="transmembrane region" description="Helical" evidence="1">
    <location>
        <begin position="47"/>
        <end position="68"/>
    </location>
</feature>
<dbReference type="PANTHER" id="PTHR37314:SF4">
    <property type="entry name" value="UPF0700 TRANSMEMBRANE PROTEIN YOAK"/>
    <property type="match status" value="1"/>
</dbReference>
<feature type="transmembrane region" description="Helical" evidence="1">
    <location>
        <begin position="21"/>
        <end position="41"/>
    </location>
</feature>
<feature type="transmembrane region" description="Helical" evidence="1">
    <location>
        <begin position="157"/>
        <end position="175"/>
    </location>
</feature>
<name>A0A6A8LCF1_BACVE</name>
<keyword evidence="1" id="KW-1133">Transmembrane helix</keyword>